<feature type="non-terminal residue" evidence="13">
    <location>
        <position position="332"/>
    </location>
</feature>
<feature type="repeat" description="Solcar" evidence="10">
    <location>
        <begin position="14"/>
        <end position="132"/>
    </location>
</feature>
<keyword evidence="5" id="KW-0677">Repeat</keyword>
<keyword evidence="3 11" id="KW-0813">Transport</keyword>
<dbReference type="PANTHER" id="PTHR45760">
    <property type="entry name" value="FI19922P1-RELATED"/>
    <property type="match status" value="1"/>
</dbReference>
<comment type="similarity">
    <text evidence="2 11">Belongs to the mitochondrial carrier (TC 2.A.29) family.</text>
</comment>
<dbReference type="PANTHER" id="PTHR45760:SF2">
    <property type="entry name" value="FI19922P1-RELATED"/>
    <property type="match status" value="1"/>
</dbReference>
<proteinExistence type="inferred from homology"/>
<keyword evidence="6" id="KW-0999">Mitochondrion inner membrane</keyword>
<name>A0A087UWE4_STEMI</name>
<evidence type="ECO:0000256" key="6">
    <source>
        <dbReference type="ARBA" id="ARBA00022792"/>
    </source>
</evidence>
<dbReference type="EMBL" id="KK121992">
    <property type="protein sequence ID" value="KFM81683.1"/>
    <property type="molecule type" value="Genomic_DNA"/>
</dbReference>
<dbReference type="STRING" id="407821.A0A087UWE4"/>
<evidence type="ECO:0000256" key="12">
    <source>
        <dbReference type="SAM" id="Phobius"/>
    </source>
</evidence>
<feature type="transmembrane region" description="Helical" evidence="12">
    <location>
        <begin position="144"/>
        <end position="168"/>
    </location>
</feature>
<organism evidence="13 14">
    <name type="scientific">Stegodyphus mimosarum</name>
    <name type="common">African social velvet spider</name>
    <dbReference type="NCBI Taxonomy" id="407821"/>
    <lineage>
        <taxon>Eukaryota</taxon>
        <taxon>Metazoa</taxon>
        <taxon>Ecdysozoa</taxon>
        <taxon>Arthropoda</taxon>
        <taxon>Chelicerata</taxon>
        <taxon>Arachnida</taxon>
        <taxon>Araneae</taxon>
        <taxon>Araneomorphae</taxon>
        <taxon>Entelegynae</taxon>
        <taxon>Eresoidea</taxon>
        <taxon>Eresidae</taxon>
        <taxon>Stegodyphus</taxon>
    </lineage>
</organism>
<dbReference type="GO" id="GO:0005743">
    <property type="term" value="C:mitochondrial inner membrane"/>
    <property type="evidence" value="ECO:0007669"/>
    <property type="project" value="UniProtKB-SubCell"/>
</dbReference>
<sequence>MSLVRREDVSLTVPEQVLSACAGALVTSLFVTPLDVVKIRLQVQEKVGPGKKCFQHYSCLWDNLCYCVQEHGCKRCEWYKAERQFKGTLDAFVKISKYEGITSLWSGLPPTLVMAIPATVIYFTMYEQIRDNTMKTLVPPLHPYWVPMMSGITARVLTVTAISPIEFLRTKLQSERIKYSDVYKSLVQLVKQRGFISLWHGWVPTLLRDVPFSAIYWSIYEQLKLLKPEPSFMHSFVFGALSGTVAATFTTPFDVIKTHRQAQLGEAALLHKTVKSSTFSLIMTLYKQGKTKSLLAGLLPRIMKVAPSCAIMISSYEFGKSYFKKRRTKAKD</sequence>
<evidence type="ECO:0000256" key="9">
    <source>
        <dbReference type="ARBA" id="ARBA00023136"/>
    </source>
</evidence>
<accession>A0A087UWE4</accession>
<evidence type="ECO:0000256" key="4">
    <source>
        <dbReference type="ARBA" id="ARBA00022692"/>
    </source>
</evidence>
<keyword evidence="4 10" id="KW-0812">Transmembrane</keyword>
<protein>
    <submittedName>
        <fullName evidence="13">Solute carrier family 25 member 40</fullName>
    </submittedName>
</protein>
<dbReference type="Pfam" id="PF00153">
    <property type="entry name" value="Mito_carr"/>
    <property type="match status" value="3"/>
</dbReference>
<dbReference type="SUPFAM" id="SSF103506">
    <property type="entry name" value="Mitochondrial carrier"/>
    <property type="match status" value="1"/>
</dbReference>
<reference evidence="13 14" key="1">
    <citation type="submission" date="2013-11" db="EMBL/GenBank/DDBJ databases">
        <title>Genome sequencing of Stegodyphus mimosarum.</title>
        <authorList>
            <person name="Bechsgaard J."/>
        </authorList>
    </citation>
    <scope>NUCLEOTIDE SEQUENCE [LARGE SCALE GENOMIC DNA]</scope>
</reference>
<evidence type="ECO:0000256" key="10">
    <source>
        <dbReference type="PROSITE-ProRule" id="PRU00282"/>
    </source>
</evidence>
<keyword evidence="9 10" id="KW-0472">Membrane</keyword>
<evidence type="ECO:0000313" key="13">
    <source>
        <dbReference type="EMBL" id="KFM81683.1"/>
    </source>
</evidence>
<dbReference type="Proteomes" id="UP000054359">
    <property type="component" value="Unassembled WGS sequence"/>
</dbReference>
<keyword evidence="8" id="KW-0496">Mitochondrion</keyword>
<keyword evidence="7 12" id="KW-1133">Transmembrane helix</keyword>
<evidence type="ECO:0000256" key="11">
    <source>
        <dbReference type="RuleBase" id="RU000488"/>
    </source>
</evidence>
<dbReference type="InterPro" id="IPR018108">
    <property type="entry name" value="MCP_transmembrane"/>
</dbReference>
<dbReference type="Gene3D" id="1.50.40.10">
    <property type="entry name" value="Mitochondrial carrier domain"/>
    <property type="match status" value="2"/>
</dbReference>
<gene>
    <name evidence="13" type="ORF">X975_11029</name>
</gene>
<keyword evidence="14" id="KW-1185">Reference proteome</keyword>
<evidence type="ECO:0000256" key="5">
    <source>
        <dbReference type="ARBA" id="ARBA00022737"/>
    </source>
</evidence>
<evidence type="ECO:0000256" key="2">
    <source>
        <dbReference type="ARBA" id="ARBA00006375"/>
    </source>
</evidence>
<feature type="repeat" description="Solcar" evidence="10">
    <location>
        <begin position="230"/>
        <end position="322"/>
    </location>
</feature>
<evidence type="ECO:0000313" key="14">
    <source>
        <dbReference type="Proteomes" id="UP000054359"/>
    </source>
</evidence>
<evidence type="ECO:0000256" key="1">
    <source>
        <dbReference type="ARBA" id="ARBA00004448"/>
    </source>
</evidence>
<evidence type="ECO:0000256" key="3">
    <source>
        <dbReference type="ARBA" id="ARBA00022448"/>
    </source>
</evidence>
<dbReference type="PROSITE" id="PS50920">
    <property type="entry name" value="SOLCAR"/>
    <property type="match status" value="3"/>
</dbReference>
<feature type="repeat" description="Solcar" evidence="10">
    <location>
        <begin position="142"/>
        <end position="226"/>
    </location>
</feature>
<dbReference type="GO" id="GO:1990542">
    <property type="term" value="P:mitochondrial transmembrane transport"/>
    <property type="evidence" value="ECO:0007669"/>
    <property type="project" value="InterPro"/>
</dbReference>
<comment type="subcellular location">
    <subcellularLocation>
        <location evidence="1">Mitochondrion inner membrane</location>
        <topology evidence="1">Multi-pass membrane protein</topology>
    </subcellularLocation>
</comment>
<dbReference type="OrthoDB" id="1747031at2759"/>
<dbReference type="OMA" id="YWWGYES"/>
<dbReference type="InterPro" id="IPR045315">
    <property type="entry name" value="Mtm1-like"/>
</dbReference>
<dbReference type="InterPro" id="IPR023395">
    <property type="entry name" value="MCP_dom_sf"/>
</dbReference>
<evidence type="ECO:0000256" key="8">
    <source>
        <dbReference type="ARBA" id="ARBA00023128"/>
    </source>
</evidence>
<dbReference type="AlphaFoldDB" id="A0A087UWE4"/>
<evidence type="ECO:0000256" key="7">
    <source>
        <dbReference type="ARBA" id="ARBA00022989"/>
    </source>
</evidence>
<feature type="transmembrane region" description="Helical" evidence="12">
    <location>
        <begin position="104"/>
        <end position="124"/>
    </location>
</feature>